<feature type="compositionally biased region" description="Basic and acidic residues" evidence="12">
    <location>
        <begin position="1397"/>
        <end position="1406"/>
    </location>
</feature>
<feature type="region of interest" description="Disordered" evidence="12">
    <location>
        <begin position="1"/>
        <end position="20"/>
    </location>
</feature>
<dbReference type="RefSeq" id="XP_039615123.1">
    <property type="nucleotide sequence ID" value="XM_039759189.1"/>
</dbReference>
<keyword evidence="3" id="KW-0158">Chromosome</keyword>
<comment type="cofactor">
    <cofactor evidence="11">
        <name>Zn(2+)</name>
        <dbReference type="ChEBI" id="CHEBI:29105"/>
    </cofactor>
    <text evidence="11">The zinc ions have a structural role.</text>
</comment>
<keyword evidence="5 11" id="KW-0862">Zinc</keyword>
<dbReference type="PANTHER" id="PTHR23358:SF3">
    <property type="entry name" value="METHYLCYTOSINE DIOXYGENASE TET2"/>
    <property type="match status" value="1"/>
</dbReference>
<dbReference type="PANTHER" id="PTHR23358">
    <property type="entry name" value="METHYLCYTOSINE DIOXYGENASE TET"/>
    <property type="match status" value="1"/>
</dbReference>
<name>A0A8X8BSU7_POLSE</name>
<evidence type="ECO:0000256" key="7">
    <source>
        <dbReference type="ARBA" id="ARBA00023002"/>
    </source>
</evidence>
<evidence type="ECO:0000256" key="3">
    <source>
        <dbReference type="ARBA" id="ARBA00022454"/>
    </source>
</evidence>
<dbReference type="GO" id="GO:0005694">
    <property type="term" value="C:chromosome"/>
    <property type="evidence" value="ECO:0007669"/>
    <property type="project" value="UniProtKB-SubCell"/>
</dbReference>
<evidence type="ECO:0000256" key="5">
    <source>
        <dbReference type="ARBA" id="ARBA00022833"/>
    </source>
</evidence>
<feature type="compositionally biased region" description="Polar residues" evidence="12">
    <location>
        <begin position="1437"/>
        <end position="1447"/>
    </location>
</feature>
<keyword evidence="7 11" id="KW-0560">Oxidoreductase</keyword>
<feature type="region of interest" description="Disordered" evidence="12">
    <location>
        <begin position="769"/>
        <end position="827"/>
    </location>
</feature>
<comment type="caution">
    <text evidence="14">The sequence shown here is derived from an EMBL/GenBank/DDBJ whole genome shotgun (WGS) entry which is preliminary data.</text>
</comment>
<comment type="similarity">
    <text evidence="2 11">Belongs to the TET family.</text>
</comment>
<dbReference type="InterPro" id="IPR024779">
    <property type="entry name" value="2OGFeDO_JBP1/TET_oxygenase_dom"/>
</dbReference>
<dbReference type="GO" id="GO:0040029">
    <property type="term" value="P:epigenetic regulation of gene expression"/>
    <property type="evidence" value="ECO:0007669"/>
    <property type="project" value="InterPro"/>
</dbReference>
<dbReference type="GO" id="GO:0070579">
    <property type="term" value="F:DNA 5-methylcytosine dioxygenase activity"/>
    <property type="evidence" value="ECO:0007669"/>
    <property type="project" value="UniProtKB-UniRule"/>
</dbReference>
<accession>A0A8X8BSU7</accession>
<gene>
    <name evidence="14" type="primary">Tet2</name>
    <name evidence="14" type="ORF">GTO96_0020734</name>
</gene>
<keyword evidence="6 11" id="KW-0223">Dioxygenase</keyword>
<evidence type="ECO:0000256" key="10">
    <source>
        <dbReference type="ARBA" id="ARBA00049431"/>
    </source>
</evidence>
<dbReference type="InterPro" id="IPR046942">
    <property type="entry name" value="TET_oxygenase"/>
</dbReference>
<feature type="region of interest" description="Disordered" evidence="12">
    <location>
        <begin position="1818"/>
        <end position="1853"/>
    </location>
</feature>
<feature type="region of interest" description="Disordered" evidence="12">
    <location>
        <begin position="409"/>
        <end position="464"/>
    </location>
</feature>
<dbReference type="GO" id="GO:0141166">
    <property type="term" value="P:chromosomal 5-methylcytosine DNA demethylation pathway"/>
    <property type="evidence" value="ECO:0007669"/>
    <property type="project" value="UniProtKB-UniRule"/>
</dbReference>
<feature type="compositionally biased region" description="Basic and acidic residues" evidence="12">
    <location>
        <begin position="429"/>
        <end position="451"/>
    </location>
</feature>
<protein>
    <recommendedName>
        <fullName evidence="11">Methylcytosine dioxygenase TET</fullName>
        <ecNumber evidence="11">1.14.11.80</ecNumber>
    </recommendedName>
</protein>
<sequence>MEQEQANHVADNRLSPLLVGNPSKVHQTEKFTPKLQNGNQSPDPHQQLHRINGEYTWLQYKSNQDTGQMKRHQESCLSPMEMQNQLENPQCLENGGNKRFSSDSSLLGYHQSKKLKVDFDLKIEENKMTETWNETKVAEMEPKQNTLPDLTKFLDCHCDGLECPDHLQNHQNDHTLEKQFHCYNGNVFSRNNQVPETNGATVFSSSFSSSSTTTSYTYSSSIKDVHDDLLEKTLSQYFPQHVSPELQKCISQEHLGKSPADLQCEAKHSPCTSQMDILPQTSVSTQPQVPETVSSDVQSPRVCNTPIGNSSMNAFQVVSQLSHGHKSYTAQSTPLHKQNVDNTEAQIPQNILSPESEGNVKIQTECLNNDHLTKPNMLLDKGTFPGLNSSNPCTQDETTFTVCEDGTEKPIEESMQMDESTAASSSSDLQDRLPEHKTREDQNTPKRRAELESSVPPPLQNHLPLSQLSIKEPESLEFGQHEHGDKALQGLMTSQKQGRELGNEIVCKEETDGILQQPHSYSQIEWITLNSSQPQSHESLHQVWENVNSQLHHPKQAHSQDQSHLQNPKVEEACHMQAFSPVGIQQQDKAIQQASLTDAAKWHKENVNHSLSTLLESQTQLSTCQQYFHPQPQKQNSFQPQQEHLSEEVQGIQHLLPSQFLHEQPHNQNIQQTQQYFSQDAKDKKASQVQHLAHQQYDYQLLEAYNKLKFSKEPHHNLLANAPDTNLPANQYQQSGMPMGKQACQKNLVQSYGNINGAIKEEHYQFNKMQDGQQSRYSPHPGTSKQYAESQQIQRCNIQPGKMASHSSPSQEALKPTPGQSALSYHSSKEHGILEVYPKSELRESCAKFPQGQLQSSARHAALRWHLLQRQEQAFQQNSGDFQRILQSIKVEQSPQCERSVTSQDRVLGNSSMKNKIKQEFPQSHCAQQIQQKSIIATMEQQLKQYHVSPLFDKKPMTTKSPKQVKIENCGPITILSTNTNLATEDVRASTQKRASSEITPTKKSGHNLNVFLESPLKLLDTPIKNLLDTPIKTQYEFPSCHCVEQISEKDEGPYYTHLGAGPNVAAIRKIIENRSGESGKAIRIEKAVYTGKEGKSAQGCPIAKWVIRRTNKEEKILILVRERAGHSCETAVLVILILIWEGISSTLADSLYVELSDTLRKHGALTNRRCALNEERTCACQGLDPETCGASFSFGCSWSMYYNGCKFARSKLPRKFRLLGDDPKEEEKLESNLQNLATIMAPIYGKMAPDAYSNQVEHEHRAADCRLGLKEGRPFSGVTACLDFCAHAHRDLHNMQSGSTLVCTLTKEDNRDIGKIAEDEQLHVLPLYKISATDEFGNAEAQQEKIKSGAIQVLTSFRRPVRMLAEPAKTCRQRKQDARRAAAAAKVSHSDTPNSKSEKNTNAKVKEGTYDNVQSTGTGPHAAQLSAGNMRANFQSPGLSNQQSKNLIPGSPHLSNYPRFPSTSSPYTNMSESLASYPCSSTPGSLTANSLSVHNSFLNGSTPTKHSSNSVNPTSHYPGYQCNGSISVDNYLSAVSSFNSNSQKIDTFQHQNSETLSKLGMPQVPAFYPQHQYGSHQTYRVGYHHPYGEHDMQVNGYSNYSMKNSVHQMGHYSSFAPNSQVNAHFLECIPRSSSVHPSLDYTAGSKAGQYANYPNPYLVHEQNPAVFDRNPDSFHTQSRNELLFKGSNGFSKMLPSLAPEPGTPSNSSYRQVNGDVQNGTVPSAGVENHKEVDEDAWSDSEHNFLDPEIGGVAVAPSHGSILIECAKRELHATTPIKKPDRNHPTRISLVFYQHKSMNEAKHGLALWEAKMAEKAREKEEELEKHGSDNVPNKHNGRKVKREHSDLHEHSEPPYKRFVQMLAQQSMSLTTDSITTTAPYAFTRVTGPYNRYI</sequence>
<proteinExistence type="inferred from homology"/>
<evidence type="ECO:0000256" key="2">
    <source>
        <dbReference type="ARBA" id="ARBA00007502"/>
    </source>
</evidence>
<dbReference type="GeneID" id="120532804"/>
<feature type="non-terminal residue" evidence="14">
    <location>
        <position position="1893"/>
    </location>
</feature>
<feature type="compositionally biased region" description="Basic and acidic residues" evidence="12">
    <location>
        <begin position="1818"/>
        <end position="1828"/>
    </location>
</feature>
<dbReference type="InterPro" id="IPR040175">
    <property type="entry name" value="TET1/2/3"/>
</dbReference>
<keyword evidence="15" id="KW-1185">Reference proteome</keyword>
<evidence type="ECO:0000256" key="9">
    <source>
        <dbReference type="ARBA" id="ARBA00047840"/>
    </source>
</evidence>
<evidence type="ECO:0000259" key="13">
    <source>
        <dbReference type="SMART" id="SM01333"/>
    </source>
</evidence>
<dbReference type="GO" id="GO:0045944">
    <property type="term" value="P:positive regulation of transcription by RNA polymerase II"/>
    <property type="evidence" value="ECO:0007669"/>
    <property type="project" value="TreeGrafter"/>
</dbReference>
<feature type="compositionally biased region" description="Polar residues" evidence="12">
    <location>
        <begin position="417"/>
        <end position="428"/>
    </location>
</feature>
<comment type="catalytic activity">
    <reaction evidence="10 11">
        <text>a 5-hydroxymethyl-2'-deoxycytidine in DNA + 2-oxoglutarate + O2 = a 5-formyl-2'-deoxycytidine in DNA + succinate + CO2 + H2O</text>
        <dbReference type="Rhea" id="RHEA:53828"/>
        <dbReference type="Rhea" id="RHEA-COMP:13315"/>
        <dbReference type="Rhea" id="RHEA-COMP:13656"/>
        <dbReference type="ChEBI" id="CHEBI:15377"/>
        <dbReference type="ChEBI" id="CHEBI:15379"/>
        <dbReference type="ChEBI" id="CHEBI:16526"/>
        <dbReference type="ChEBI" id="CHEBI:16810"/>
        <dbReference type="ChEBI" id="CHEBI:30031"/>
        <dbReference type="ChEBI" id="CHEBI:136731"/>
        <dbReference type="ChEBI" id="CHEBI:137731"/>
        <dbReference type="EC" id="1.14.11.80"/>
    </reaction>
</comment>
<comment type="function">
    <text evidence="11">Dioxygenase that catalyzes the conversion of the modified genomic base 5-methylcytosine (5mC) into 5-hydroxymethylcytosine (5hmC) and plays a key role in epigenetic chromatin reprogramming during embryonic development.</text>
</comment>
<organism evidence="14 15">
    <name type="scientific">Polypterus senegalus</name>
    <name type="common">Senegal bichir</name>
    <dbReference type="NCBI Taxonomy" id="55291"/>
    <lineage>
        <taxon>Eukaryota</taxon>
        <taxon>Metazoa</taxon>
        <taxon>Chordata</taxon>
        <taxon>Craniata</taxon>
        <taxon>Vertebrata</taxon>
        <taxon>Euteleostomi</taxon>
        <taxon>Actinopterygii</taxon>
        <taxon>Polypteriformes</taxon>
        <taxon>Polypteridae</taxon>
        <taxon>Polypterus</taxon>
    </lineage>
</organism>
<reference evidence="14 15" key="1">
    <citation type="journal article" date="2021" name="Cell">
        <title>Tracing the genetic footprints of vertebrate landing in non-teleost ray-finned fishes.</title>
        <authorList>
            <person name="Bi X."/>
            <person name="Wang K."/>
            <person name="Yang L."/>
            <person name="Pan H."/>
            <person name="Jiang H."/>
            <person name="Wei Q."/>
            <person name="Fang M."/>
            <person name="Yu H."/>
            <person name="Zhu C."/>
            <person name="Cai Y."/>
            <person name="He Y."/>
            <person name="Gan X."/>
            <person name="Zeng H."/>
            <person name="Yu D."/>
            <person name="Zhu Y."/>
            <person name="Jiang H."/>
            <person name="Qiu Q."/>
            <person name="Yang H."/>
            <person name="Zhang Y.E."/>
            <person name="Wang W."/>
            <person name="Zhu M."/>
            <person name="He S."/>
            <person name="Zhang G."/>
        </authorList>
    </citation>
    <scope>NUCLEOTIDE SEQUENCE [LARGE SCALE GENOMIC DNA]</scope>
    <source>
        <strain evidence="14">Bchr_013</strain>
    </source>
</reference>
<dbReference type="OrthoDB" id="8854879at2759"/>
<evidence type="ECO:0000256" key="4">
    <source>
        <dbReference type="ARBA" id="ARBA00022723"/>
    </source>
</evidence>
<comment type="catalytic activity">
    <reaction evidence="11">
        <text>a 5-methyl-2'-deoxycytidine in DNA + 2-oxoglutarate + O2 = a 5-hydroxymethyl-2'-deoxycytidine in DNA + succinate + CO2</text>
        <dbReference type="Rhea" id="RHEA:52636"/>
        <dbReference type="Rhea" id="RHEA-COMP:11370"/>
        <dbReference type="Rhea" id="RHEA-COMP:13315"/>
        <dbReference type="ChEBI" id="CHEBI:15379"/>
        <dbReference type="ChEBI" id="CHEBI:16526"/>
        <dbReference type="ChEBI" id="CHEBI:16810"/>
        <dbReference type="ChEBI" id="CHEBI:30031"/>
        <dbReference type="ChEBI" id="CHEBI:85454"/>
        <dbReference type="ChEBI" id="CHEBI:136731"/>
        <dbReference type="EC" id="1.14.11.80"/>
    </reaction>
</comment>
<dbReference type="EMBL" id="JAATIS010001241">
    <property type="protein sequence ID" value="KAG2466691.1"/>
    <property type="molecule type" value="Genomic_DNA"/>
</dbReference>
<evidence type="ECO:0000313" key="15">
    <source>
        <dbReference type="Proteomes" id="UP000886611"/>
    </source>
</evidence>
<keyword evidence="4 11" id="KW-0479">Metal-binding</keyword>
<keyword evidence="8 11" id="KW-0408">Iron</keyword>
<feature type="region of interest" description="Disordered" evidence="12">
    <location>
        <begin position="1369"/>
        <end position="1406"/>
    </location>
</feature>
<dbReference type="GO" id="GO:0005634">
    <property type="term" value="C:nucleus"/>
    <property type="evidence" value="ECO:0007669"/>
    <property type="project" value="UniProtKB-UniRule"/>
</dbReference>
<comment type="cofactor">
    <cofactor evidence="11">
        <name>Fe(2+)</name>
        <dbReference type="ChEBI" id="CHEBI:29033"/>
    </cofactor>
    <text evidence="11">Binds 1 Fe(2+) ion per subunit.</text>
</comment>
<feature type="compositionally biased region" description="Basic and acidic residues" evidence="12">
    <location>
        <begin position="1843"/>
        <end position="1853"/>
    </location>
</feature>
<comment type="catalytic activity">
    <reaction evidence="9 11">
        <text>a 5-formyl-2'-deoxycytidine in DNA + 2-oxoglutarate + O2 = a 5-carboxyl-2'-deoxycytidine in DNA + succinate + CO2 + H(+)</text>
        <dbReference type="Rhea" id="RHEA:53832"/>
        <dbReference type="Rhea" id="RHEA-COMP:13656"/>
        <dbReference type="Rhea" id="RHEA-COMP:13657"/>
        <dbReference type="ChEBI" id="CHEBI:15378"/>
        <dbReference type="ChEBI" id="CHEBI:15379"/>
        <dbReference type="ChEBI" id="CHEBI:16526"/>
        <dbReference type="ChEBI" id="CHEBI:16810"/>
        <dbReference type="ChEBI" id="CHEBI:30031"/>
        <dbReference type="ChEBI" id="CHEBI:137731"/>
        <dbReference type="ChEBI" id="CHEBI:137732"/>
        <dbReference type="EC" id="1.14.11.80"/>
    </reaction>
</comment>
<dbReference type="SMART" id="SM01333">
    <property type="entry name" value="Tet_JBP"/>
    <property type="match status" value="1"/>
</dbReference>
<evidence type="ECO:0000256" key="12">
    <source>
        <dbReference type="SAM" id="MobiDB-lite"/>
    </source>
</evidence>
<dbReference type="GO" id="GO:0030099">
    <property type="term" value="P:myeloid cell differentiation"/>
    <property type="evidence" value="ECO:0007669"/>
    <property type="project" value="TreeGrafter"/>
</dbReference>
<feature type="non-terminal residue" evidence="14">
    <location>
        <position position="1"/>
    </location>
</feature>
<comment type="subcellular location">
    <subcellularLocation>
        <location evidence="1">Chromosome</location>
    </subcellularLocation>
</comment>
<evidence type="ECO:0000313" key="14">
    <source>
        <dbReference type="EMBL" id="KAG2466691.1"/>
    </source>
</evidence>
<feature type="domain" description="Methylcytosine dioxygenase TET1-3 oxygenase" evidence="13">
    <location>
        <begin position="1198"/>
        <end position="1796"/>
    </location>
</feature>
<dbReference type="EC" id="1.14.11.80" evidence="11"/>
<dbReference type="Pfam" id="PF12851">
    <property type="entry name" value="Tet_JBP"/>
    <property type="match status" value="1"/>
</dbReference>
<feature type="compositionally biased region" description="Polar residues" evidence="12">
    <location>
        <begin position="769"/>
        <end position="797"/>
    </location>
</feature>
<dbReference type="GO" id="GO:0008270">
    <property type="term" value="F:zinc ion binding"/>
    <property type="evidence" value="ECO:0007669"/>
    <property type="project" value="UniProtKB-UniRule"/>
</dbReference>
<dbReference type="Proteomes" id="UP000886611">
    <property type="component" value="Unassembled WGS sequence"/>
</dbReference>
<evidence type="ECO:0000256" key="1">
    <source>
        <dbReference type="ARBA" id="ARBA00004286"/>
    </source>
</evidence>
<evidence type="ECO:0000256" key="8">
    <source>
        <dbReference type="ARBA" id="ARBA00023004"/>
    </source>
</evidence>
<evidence type="ECO:0000256" key="11">
    <source>
        <dbReference type="RuleBase" id="RU367064"/>
    </source>
</evidence>
<feature type="region of interest" description="Disordered" evidence="12">
    <location>
        <begin position="1437"/>
        <end position="1466"/>
    </location>
</feature>
<evidence type="ECO:0000256" key="6">
    <source>
        <dbReference type="ARBA" id="ARBA00022964"/>
    </source>
</evidence>